<protein>
    <recommendedName>
        <fullName evidence="1">DUF7878 domain-containing protein</fullName>
    </recommendedName>
</protein>
<evidence type="ECO:0000313" key="2">
    <source>
        <dbReference type="EMBL" id="BAJ27802.1"/>
    </source>
</evidence>
<dbReference type="AlphaFoldDB" id="E4N9C1"/>
<dbReference type="HOGENOM" id="CLU_153145_0_0_11"/>
<dbReference type="eggNOG" id="ENOG5033KU5">
    <property type="taxonomic scope" value="Bacteria"/>
</dbReference>
<reference evidence="2 3" key="1">
    <citation type="journal article" date="2010" name="DNA Res.">
        <title>Genome sequence of Kitasatospora setae NBRC 14216T: an evolutionary snapshot of the family Streptomycetaceae.</title>
        <authorList>
            <person name="Ichikawa N."/>
            <person name="Oguchi A."/>
            <person name="Ikeda H."/>
            <person name="Ishikawa J."/>
            <person name="Kitani S."/>
            <person name="Watanabe Y."/>
            <person name="Nakamura S."/>
            <person name="Katano Y."/>
            <person name="Kishi E."/>
            <person name="Sasagawa M."/>
            <person name="Ankai A."/>
            <person name="Fukui S."/>
            <person name="Hashimoto Y."/>
            <person name="Kamata S."/>
            <person name="Otoguro M."/>
            <person name="Tanikawa S."/>
            <person name="Nihira T."/>
            <person name="Horinouchi S."/>
            <person name="Ohnishi Y."/>
            <person name="Hayakawa M."/>
            <person name="Kuzuyama T."/>
            <person name="Arisawa A."/>
            <person name="Nomoto F."/>
            <person name="Miura H."/>
            <person name="Takahashi Y."/>
            <person name="Fujita N."/>
        </authorList>
    </citation>
    <scope>NUCLEOTIDE SEQUENCE [LARGE SCALE GENOMIC DNA]</scope>
    <source>
        <strain evidence="3">ATCC 33774 / DSM 43861 / JCM 3304 / KCC A-0304 / NBRC 14216 / KM-6054</strain>
    </source>
</reference>
<dbReference type="PATRIC" id="fig|452652.3.peg.1985"/>
<gene>
    <name evidence="2" type="ordered locus">KSE_19790</name>
</gene>
<dbReference type="EMBL" id="AP010968">
    <property type="protein sequence ID" value="BAJ27802.1"/>
    <property type="molecule type" value="Genomic_DNA"/>
</dbReference>
<dbReference type="KEGG" id="ksk:KSE_19790"/>
<name>E4N9C1_KITSK</name>
<keyword evidence="3" id="KW-1185">Reference proteome</keyword>
<accession>E4N9C1</accession>
<dbReference type="InterPro" id="IPR057200">
    <property type="entry name" value="DUF7878"/>
</dbReference>
<evidence type="ECO:0000313" key="3">
    <source>
        <dbReference type="Proteomes" id="UP000007076"/>
    </source>
</evidence>
<sequence>MRIDYHGINAADLRGSTIADYLVNIEADFELSDEAGVIYSEFAFPIAELARELARWIAQGEDVATDFSFSSLSFPEPGSVTITRSGSGWTAGSMFADDRTPAPVPWAVLARGIEGFVEDVRKDVAALGIDPSFIGATRD</sequence>
<dbReference type="Pfam" id="PF25297">
    <property type="entry name" value="DUF7878"/>
    <property type="match status" value="1"/>
</dbReference>
<organism evidence="2 3">
    <name type="scientific">Kitasatospora setae (strain ATCC 33774 / DSM 43861 / JCM 3304 / KCC A-0304 / NBRC 14216 / KM-6054)</name>
    <name type="common">Streptomyces setae</name>
    <dbReference type="NCBI Taxonomy" id="452652"/>
    <lineage>
        <taxon>Bacteria</taxon>
        <taxon>Bacillati</taxon>
        <taxon>Actinomycetota</taxon>
        <taxon>Actinomycetes</taxon>
        <taxon>Kitasatosporales</taxon>
        <taxon>Streptomycetaceae</taxon>
        <taxon>Kitasatospora</taxon>
    </lineage>
</organism>
<evidence type="ECO:0000259" key="1">
    <source>
        <dbReference type="Pfam" id="PF25297"/>
    </source>
</evidence>
<dbReference type="RefSeq" id="WP_014135120.1">
    <property type="nucleotide sequence ID" value="NC_016109.1"/>
</dbReference>
<dbReference type="Proteomes" id="UP000007076">
    <property type="component" value="Chromosome"/>
</dbReference>
<proteinExistence type="predicted"/>
<feature type="domain" description="DUF7878" evidence="1">
    <location>
        <begin position="9"/>
        <end position="125"/>
    </location>
</feature>